<protein>
    <submittedName>
        <fullName evidence="1">Uncharacterized protein</fullName>
    </submittedName>
</protein>
<accession>A0A931IIX0</accession>
<proteinExistence type="predicted"/>
<reference evidence="1" key="1">
    <citation type="submission" date="2020-11" db="EMBL/GenBank/DDBJ databases">
        <title>Nocardia NEAU-351.nov., a novel actinomycete isolated from the cow dung.</title>
        <authorList>
            <person name="Zhang X."/>
        </authorList>
    </citation>
    <scope>NUCLEOTIDE SEQUENCE</scope>
    <source>
        <strain evidence="1">NEAU-351</strain>
    </source>
</reference>
<dbReference type="RefSeq" id="WP_196152820.1">
    <property type="nucleotide sequence ID" value="NZ_JADMLG010000015.1"/>
</dbReference>
<dbReference type="AlphaFoldDB" id="A0A931IIX0"/>
<dbReference type="EMBL" id="JADMLG010000015">
    <property type="protein sequence ID" value="MBH0780520.1"/>
    <property type="molecule type" value="Genomic_DNA"/>
</dbReference>
<comment type="caution">
    <text evidence="1">The sequence shown here is derived from an EMBL/GenBank/DDBJ whole genome shotgun (WGS) entry which is preliminary data.</text>
</comment>
<evidence type="ECO:0000313" key="1">
    <source>
        <dbReference type="EMBL" id="MBH0780520.1"/>
    </source>
</evidence>
<gene>
    <name evidence="1" type="ORF">IT779_30025</name>
</gene>
<evidence type="ECO:0000313" key="2">
    <source>
        <dbReference type="Proteomes" id="UP000655751"/>
    </source>
</evidence>
<sequence length="103" mass="11131">MNRNAIGLIHLGMTDQMLAAQTTIKGLAKRYRYQLVRILTIDADTYMPTTLIIGTAAQARAAAIITPDPNHLGVTYKTISRACPILLPTGLMPATTAYTTGTR</sequence>
<keyword evidence="2" id="KW-1185">Reference proteome</keyword>
<organism evidence="1 2">
    <name type="scientific">Nocardia bovistercoris</name>
    <dbReference type="NCBI Taxonomy" id="2785916"/>
    <lineage>
        <taxon>Bacteria</taxon>
        <taxon>Bacillati</taxon>
        <taxon>Actinomycetota</taxon>
        <taxon>Actinomycetes</taxon>
        <taxon>Mycobacteriales</taxon>
        <taxon>Nocardiaceae</taxon>
        <taxon>Nocardia</taxon>
    </lineage>
</organism>
<name>A0A931IIX0_9NOCA</name>
<dbReference type="Proteomes" id="UP000655751">
    <property type="component" value="Unassembled WGS sequence"/>
</dbReference>